<evidence type="ECO:0000259" key="8">
    <source>
        <dbReference type="PROSITE" id="PS50885"/>
    </source>
</evidence>
<dbReference type="SMART" id="SM00283">
    <property type="entry name" value="MA"/>
    <property type="match status" value="1"/>
</dbReference>
<evidence type="ECO:0000313" key="9">
    <source>
        <dbReference type="EMBL" id="MFD1192633.1"/>
    </source>
</evidence>
<keyword evidence="6" id="KW-1133">Transmembrane helix</keyword>
<dbReference type="PANTHER" id="PTHR43531:SF11">
    <property type="entry name" value="METHYL-ACCEPTING CHEMOTAXIS PROTEIN 3"/>
    <property type="match status" value="1"/>
</dbReference>
<dbReference type="PANTHER" id="PTHR43531">
    <property type="entry name" value="PROTEIN ICFG"/>
    <property type="match status" value="1"/>
</dbReference>
<feature type="domain" description="Methyl-accepting transducer" evidence="7">
    <location>
        <begin position="354"/>
        <end position="583"/>
    </location>
</feature>
<dbReference type="Gene3D" id="6.10.340.10">
    <property type="match status" value="1"/>
</dbReference>
<dbReference type="SUPFAM" id="SSF58104">
    <property type="entry name" value="Methyl-accepting chemotaxis protein (MCP) signaling domain"/>
    <property type="match status" value="1"/>
</dbReference>
<dbReference type="Gene3D" id="1.10.287.950">
    <property type="entry name" value="Methyl-accepting chemotaxis protein"/>
    <property type="match status" value="1"/>
</dbReference>
<feature type="transmembrane region" description="Helical" evidence="6">
    <location>
        <begin position="195"/>
        <end position="218"/>
    </location>
</feature>
<keyword evidence="10" id="KW-1185">Reference proteome</keyword>
<dbReference type="PROSITE" id="PS50885">
    <property type="entry name" value="HAMP"/>
    <property type="match status" value="2"/>
</dbReference>
<dbReference type="InterPro" id="IPR003660">
    <property type="entry name" value="HAMP_dom"/>
</dbReference>
<feature type="domain" description="HAMP" evidence="8">
    <location>
        <begin position="216"/>
        <end position="269"/>
    </location>
</feature>
<accession>A0ABW3T6L4</accession>
<evidence type="ECO:0000256" key="6">
    <source>
        <dbReference type="SAM" id="Phobius"/>
    </source>
</evidence>
<protein>
    <submittedName>
        <fullName evidence="9">Methyl-accepting chemotaxis protein</fullName>
    </submittedName>
</protein>
<organism evidence="9 10">
    <name type="scientific">Phenylobacterium conjunctum</name>
    <dbReference type="NCBI Taxonomy" id="1298959"/>
    <lineage>
        <taxon>Bacteria</taxon>
        <taxon>Pseudomonadati</taxon>
        <taxon>Pseudomonadota</taxon>
        <taxon>Alphaproteobacteria</taxon>
        <taxon>Caulobacterales</taxon>
        <taxon>Caulobacteraceae</taxon>
        <taxon>Phenylobacterium</taxon>
    </lineage>
</organism>
<evidence type="ECO:0000313" key="10">
    <source>
        <dbReference type="Proteomes" id="UP001597216"/>
    </source>
</evidence>
<name>A0ABW3T6L4_9CAUL</name>
<keyword evidence="1" id="KW-0145">Chemotaxis</keyword>
<proteinExistence type="inferred from homology"/>
<dbReference type="PROSITE" id="PS50111">
    <property type="entry name" value="CHEMOTAXIS_TRANSDUC_2"/>
    <property type="match status" value="1"/>
</dbReference>
<dbReference type="InterPro" id="IPR051310">
    <property type="entry name" value="MCP_chemotaxis"/>
</dbReference>
<keyword evidence="6" id="KW-0472">Membrane</keyword>
<comment type="similarity">
    <text evidence="2">Belongs to the methyl-accepting chemotaxis (MCP) protein family.</text>
</comment>
<evidence type="ECO:0000256" key="2">
    <source>
        <dbReference type="ARBA" id="ARBA00029447"/>
    </source>
</evidence>
<feature type="compositionally biased region" description="Low complexity" evidence="5">
    <location>
        <begin position="605"/>
        <end position="625"/>
    </location>
</feature>
<feature type="region of interest" description="Disordered" evidence="5">
    <location>
        <begin position="597"/>
        <end position="657"/>
    </location>
</feature>
<dbReference type="RefSeq" id="WP_374344100.1">
    <property type="nucleotide sequence ID" value="NZ_JBHTLQ010000068.1"/>
</dbReference>
<dbReference type="Proteomes" id="UP001597216">
    <property type="component" value="Unassembled WGS sequence"/>
</dbReference>
<dbReference type="InterPro" id="IPR004090">
    <property type="entry name" value="Chemotax_Me-accpt_rcpt"/>
</dbReference>
<evidence type="ECO:0000256" key="3">
    <source>
        <dbReference type="PROSITE-ProRule" id="PRU00284"/>
    </source>
</evidence>
<evidence type="ECO:0000256" key="5">
    <source>
        <dbReference type="SAM" id="MobiDB-lite"/>
    </source>
</evidence>
<dbReference type="SMART" id="SM00304">
    <property type="entry name" value="HAMP"/>
    <property type="match status" value="3"/>
</dbReference>
<keyword evidence="3" id="KW-0807">Transducer</keyword>
<dbReference type="PRINTS" id="PR00260">
    <property type="entry name" value="CHEMTRNSDUCR"/>
</dbReference>
<gene>
    <name evidence="9" type="ORF">ACFQ27_18730</name>
</gene>
<dbReference type="Pfam" id="PF00672">
    <property type="entry name" value="HAMP"/>
    <property type="match status" value="2"/>
</dbReference>
<dbReference type="EMBL" id="JBHTLQ010000068">
    <property type="protein sequence ID" value="MFD1192633.1"/>
    <property type="molecule type" value="Genomic_DNA"/>
</dbReference>
<sequence>MKSFRLADLSLVVKMAVAPAFAVLMLALVAGGAVVSQQQQTKAIDRIVEQDMATSLELARISKQITAIHGDLYLLMTNQAAGSDLAAIPEKLNALMAQADATKGDLAKLKAKLPKDQQKTFDGLIKDLTDYRGGIEVVGSMMGMDFATAATFVAPFEQQYSRMTATLDEATAKAQVEAQGHAKASAKAAAMQGNIAMAGALITLLAVAGISVAAILGVKKAIQSIADATGRLASGDTSQNLEQIARKDELGAIVSSLTVFKDNQARLAAMHDEQKELEAREEATRAEAEAERAKTSAAQSAVVASLADGLSRLSNGDLTHRIDHAFPSEYEALRMDFNAAMERLQGAMQVITSNVNQINAGADDIAGASDDLSRRTEQQAASLEETAAALDQITATVRKSAEGAAHARVVVQNAKTGAAEGGEVVRQAVTAMGQIEDSSKQISQIIGVIDEIAFQTNLLALNAGVEAARAGEAGKGFAVVASEVRALAQRSAEAAKEIKGLITASTTQVGSGVQLVSRTGQALEAIVNQVAEIDALVTEIAASAQEQATGLNEVNSAVNKMDQVTQQNAAMVEESTAATHALKGEAGELSRLVGEFRTGDHQPISRPARSSPRPATSASRPASTTPRRRTETLAASYGGAAVAAAAPAPAADDWEEF</sequence>
<dbReference type="CDD" id="cd11386">
    <property type="entry name" value="MCP_signal"/>
    <property type="match status" value="1"/>
</dbReference>
<dbReference type="SUPFAM" id="SSF158472">
    <property type="entry name" value="HAMP domain-like"/>
    <property type="match status" value="1"/>
</dbReference>
<dbReference type="Pfam" id="PF00015">
    <property type="entry name" value="MCPsignal"/>
    <property type="match status" value="1"/>
</dbReference>
<keyword evidence="6" id="KW-0812">Transmembrane</keyword>
<evidence type="ECO:0000256" key="4">
    <source>
        <dbReference type="SAM" id="Coils"/>
    </source>
</evidence>
<feature type="domain" description="HAMP" evidence="8">
    <location>
        <begin position="297"/>
        <end position="349"/>
    </location>
</feature>
<dbReference type="InterPro" id="IPR004089">
    <property type="entry name" value="MCPsignal_dom"/>
</dbReference>
<comment type="caution">
    <text evidence="9">The sequence shown here is derived from an EMBL/GenBank/DDBJ whole genome shotgun (WGS) entry which is preliminary data.</text>
</comment>
<reference evidence="10" key="1">
    <citation type="journal article" date="2019" name="Int. J. Syst. Evol. Microbiol.">
        <title>The Global Catalogue of Microorganisms (GCM) 10K type strain sequencing project: providing services to taxonomists for standard genome sequencing and annotation.</title>
        <authorList>
            <consortium name="The Broad Institute Genomics Platform"/>
            <consortium name="The Broad Institute Genome Sequencing Center for Infectious Disease"/>
            <person name="Wu L."/>
            <person name="Ma J."/>
        </authorList>
    </citation>
    <scope>NUCLEOTIDE SEQUENCE [LARGE SCALE GENOMIC DNA]</scope>
    <source>
        <strain evidence="10">CCUG 55074</strain>
    </source>
</reference>
<evidence type="ECO:0000256" key="1">
    <source>
        <dbReference type="ARBA" id="ARBA00022500"/>
    </source>
</evidence>
<evidence type="ECO:0000259" key="7">
    <source>
        <dbReference type="PROSITE" id="PS50111"/>
    </source>
</evidence>
<feature type="coiled-coil region" evidence="4">
    <location>
        <begin position="267"/>
        <end position="296"/>
    </location>
</feature>
<keyword evidence="4" id="KW-0175">Coiled coil</keyword>
<feature type="compositionally biased region" description="Low complexity" evidence="5">
    <location>
        <begin position="634"/>
        <end position="651"/>
    </location>
</feature>